<dbReference type="RefSeq" id="WP_358129736.1">
    <property type="nucleotide sequence ID" value="NZ_JBFALK010000002.1"/>
</dbReference>
<comment type="caution">
    <text evidence="1">The sequence shown here is derived from an EMBL/GenBank/DDBJ whole genome shotgun (WGS) entry which is preliminary data.</text>
</comment>
<sequence length="156" mass="16078">MTDDGLPDDHLPDYLLAALRMAAGVDPVPGRVSDAARDAYSLRLPGGVVAAPYEIGAVVGARSEGDPAMHRFGADGITLDVEVTVTDGRLDVAGQVSPAPGPGARVEVRTPGAGETRTPSESGHFAVAGLPSGWISVVCHRPGLAPVATRWLHVRD</sequence>
<organism evidence="1 2">
    <name type="scientific">Microtetraspora glauca</name>
    <dbReference type="NCBI Taxonomy" id="1996"/>
    <lineage>
        <taxon>Bacteria</taxon>
        <taxon>Bacillati</taxon>
        <taxon>Actinomycetota</taxon>
        <taxon>Actinomycetes</taxon>
        <taxon>Streptosporangiales</taxon>
        <taxon>Streptosporangiaceae</taxon>
        <taxon>Microtetraspora</taxon>
    </lineage>
</organism>
<evidence type="ECO:0000313" key="1">
    <source>
        <dbReference type="EMBL" id="MEV0967754.1"/>
    </source>
</evidence>
<name>A0ABV3G866_MICGL</name>
<gene>
    <name evidence="1" type="ORF">AB0I59_03895</name>
</gene>
<accession>A0ABV3G866</accession>
<dbReference type="EMBL" id="JBFALK010000002">
    <property type="protein sequence ID" value="MEV0967754.1"/>
    <property type="molecule type" value="Genomic_DNA"/>
</dbReference>
<reference evidence="1 2" key="1">
    <citation type="submission" date="2024-06" db="EMBL/GenBank/DDBJ databases">
        <title>The Natural Products Discovery Center: Release of the First 8490 Sequenced Strains for Exploring Actinobacteria Biosynthetic Diversity.</title>
        <authorList>
            <person name="Kalkreuter E."/>
            <person name="Kautsar S.A."/>
            <person name="Yang D."/>
            <person name="Bader C.D."/>
            <person name="Teijaro C.N."/>
            <person name="Fluegel L."/>
            <person name="Davis C.M."/>
            <person name="Simpson J.R."/>
            <person name="Lauterbach L."/>
            <person name="Steele A.D."/>
            <person name="Gui C."/>
            <person name="Meng S."/>
            <person name="Li G."/>
            <person name="Viehrig K."/>
            <person name="Ye F."/>
            <person name="Su P."/>
            <person name="Kiefer A.F."/>
            <person name="Nichols A."/>
            <person name="Cepeda A.J."/>
            <person name="Yan W."/>
            <person name="Fan B."/>
            <person name="Jiang Y."/>
            <person name="Adhikari A."/>
            <person name="Zheng C.-J."/>
            <person name="Schuster L."/>
            <person name="Cowan T.M."/>
            <person name="Smanski M.J."/>
            <person name="Chevrette M.G."/>
            <person name="De Carvalho L.P.S."/>
            <person name="Shen B."/>
        </authorList>
    </citation>
    <scope>NUCLEOTIDE SEQUENCE [LARGE SCALE GENOMIC DNA]</scope>
    <source>
        <strain evidence="1 2">NPDC050100</strain>
    </source>
</reference>
<proteinExistence type="predicted"/>
<evidence type="ECO:0000313" key="2">
    <source>
        <dbReference type="Proteomes" id="UP001551675"/>
    </source>
</evidence>
<protein>
    <submittedName>
        <fullName evidence="1">Carboxypeptidase-like regulatory domain-containing protein</fullName>
    </submittedName>
</protein>
<dbReference type="Proteomes" id="UP001551675">
    <property type="component" value="Unassembled WGS sequence"/>
</dbReference>
<keyword evidence="2" id="KW-1185">Reference proteome</keyword>